<evidence type="ECO:0000256" key="1">
    <source>
        <dbReference type="ARBA" id="ARBA00002578"/>
    </source>
</evidence>
<comment type="caution">
    <text evidence="11">The sequence shown here is derived from an EMBL/GenBank/DDBJ whole genome shotgun (WGS) entry which is preliminary data.</text>
</comment>
<feature type="transmembrane region" description="Helical" evidence="10">
    <location>
        <begin position="38"/>
        <end position="56"/>
    </location>
</feature>
<name>A0A9W6FS07_9BACT</name>
<comment type="subcellular location">
    <subcellularLocation>
        <location evidence="10">Cell membrane</location>
        <topology evidence="10">Multi-pass membrane protein</topology>
    </subcellularLocation>
    <subcellularLocation>
        <location evidence="10">Bacterial flagellum basal body</location>
    </subcellularLocation>
</comment>
<feature type="transmembrane region" description="Helical" evidence="10">
    <location>
        <begin position="68"/>
        <end position="98"/>
    </location>
</feature>
<dbReference type="GO" id="GO:0005886">
    <property type="term" value="C:plasma membrane"/>
    <property type="evidence" value="ECO:0007669"/>
    <property type="project" value="UniProtKB-SubCell"/>
</dbReference>
<dbReference type="InterPro" id="IPR002010">
    <property type="entry name" value="T3SS_IM_R"/>
</dbReference>
<dbReference type="PRINTS" id="PR00953">
    <property type="entry name" value="TYPE3IMRPROT"/>
</dbReference>
<keyword evidence="11" id="KW-0969">Cilium</keyword>
<evidence type="ECO:0000256" key="10">
    <source>
        <dbReference type="RuleBase" id="RU362071"/>
    </source>
</evidence>
<evidence type="ECO:0000256" key="4">
    <source>
        <dbReference type="ARBA" id="ARBA00022475"/>
    </source>
</evidence>
<evidence type="ECO:0000256" key="9">
    <source>
        <dbReference type="NCBIfam" id="TIGR01400"/>
    </source>
</evidence>
<dbReference type="InterPro" id="IPR006303">
    <property type="entry name" value="FliR"/>
</dbReference>
<dbReference type="GO" id="GO:0009425">
    <property type="term" value="C:bacterial-type flagellum basal body"/>
    <property type="evidence" value="ECO:0007669"/>
    <property type="project" value="UniProtKB-SubCell"/>
</dbReference>
<evidence type="ECO:0000256" key="8">
    <source>
        <dbReference type="ARBA" id="ARBA00023143"/>
    </source>
</evidence>
<keyword evidence="6 10" id="KW-1133">Transmembrane helix</keyword>
<feature type="transmembrane region" description="Helical" evidence="10">
    <location>
        <begin position="12"/>
        <end position="32"/>
    </location>
</feature>
<keyword evidence="11" id="KW-0282">Flagellum</keyword>
<comment type="similarity">
    <text evidence="2 10">Belongs to the FliR/MopE/SpaR family.</text>
</comment>
<dbReference type="Pfam" id="PF01311">
    <property type="entry name" value="Bac_export_1"/>
    <property type="match status" value="1"/>
</dbReference>
<keyword evidence="11" id="KW-0966">Cell projection</keyword>
<evidence type="ECO:0000256" key="5">
    <source>
        <dbReference type="ARBA" id="ARBA00022692"/>
    </source>
</evidence>
<dbReference type="RefSeq" id="WP_281792647.1">
    <property type="nucleotide sequence ID" value="NZ_BSDR01000001.1"/>
</dbReference>
<keyword evidence="8 10" id="KW-0975">Bacterial flagellum</keyword>
<dbReference type="EMBL" id="BSDR01000001">
    <property type="protein sequence ID" value="GLI33573.1"/>
    <property type="molecule type" value="Genomic_DNA"/>
</dbReference>
<dbReference type="Proteomes" id="UP001144372">
    <property type="component" value="Unassembled WGS sequence"/>
</dbReference>
<dbReference type="GO" id="GO:0044780">
    <property type="term" value="P:bacterial-type flagellum assembly"/>
    <property type="evidence" value="ECO:0007669"/>
    <property type="project" value="UniProtKB-UniRule"/>
</dbReference>
<keyword evidence="7 10" id="KW-0472">Membrane</keyword>
<evidence type="ECO:0000256" key="7">
    <source>
        <dbReference type="ARBA" id="ARBA00023136"/>
    </source>
</evidence>
<accession>A0A9W6FS07</accession>
<keyword evidence="4 10" id="KW-1003">Cell membrane</keyword>
<evidence type="ECO:0000256" key="3">
    <source>
        <dbReference type="ARBA" id="ARBA00021717"/>
    </source>
</evidence>
<dbReference type="AlphaFoldDB" id="A0A9W6FS07"/>
<protein>
    <recommendedName>
        <fullName evidence="3 9">Flagellar biosynthetic protein FliR</fullName>
    </recommendedName>
</protein>
<reference evidence="11" key="1">
    <citation type="submission" date="2022-12" db="EMBL/GenBank/DDBJ databases">
        <title>Reference genome sequencing for broad-spectrum identification of bacterial and archaeal isolates by mass spectrometry.</title>
        <authorList>
            <person name="Sekiguchi Y."/>
            <person name="Tourlousse D.M."/>
        </authorList>
    </citation>
    <scope>NUCLEOTIDE SEQUENCE</scope>
    <source>
        <strain evidence="11">ASRB1</strain>
    </source>
</reference>
<feature type="transmembrane region" description="Helical" evidence="10">
    <location>
        <begin position="128"/>
        <end position="151"/>
    </location>
</feature>
<dbReference type="NCBIfam" id="TIGR01400">
    <property type="entry name" value="fliR"/>
    <property type="match status" value="1"/>
</dbReference>
<organism evidence="11 12">
    <name type="scientific">Desulforhabdus amnigena</name>
    <dbReference type="NCBI Taxonomy" id="40218"/>
    <lineage>
        <taxon>Bacteria</taxon>
        <taxon>Pseudomonadati</taxon>
        <taxon>Thermodesulfobacteriota</taxon>
        <taxon>Syntrophobacteria</taxon>
        <taxon>Syntrophobacterales</taxon>
        <taxon>Syntrophobacteraceae</taxon>
        <taxon>Desulforhabdus</taxon>
    </lineage>
</organism>
<dbReference type="PANTHER" id="PTHR30065:SF1">
    <property type="entry name" value="SURFACE PRESENTATION OF ANTIGENS PROTEIN SPAR"/>
    <property type="match status" value="1"/>
</dbReference>
<evidence type="ECO:0000313" key="12">
    <source>
        <dbReference type="Proteomes" id="UP001144372"/>
    </source>
</evidence>
<evidence type="ECO:0000256" key="6">
    <source>
        <dbReference type="ARBA" id="ARBA00022989"/>
    </source>
</evidence>
<dbReference type="PANTHER" id="PTHR30065">
    <property type="entry name" value="FLAGELLAR BIOSYNTHETIC PROTEIN FLIR"/>
    <property type="match status" value="1"/>
</dbReference>
<sequence length="256" mass="28031">MTTFHIDINEIAIFFSILLRISLLLFMIPLFTGGQIPNMVKAGVSLALGAFFFPFLRSVVTPLPLEPVAFVLVVLGEILLAMVLSLSMLLVLAAFHLAGEIISVEMGLGFAQVVDPQGGAQVMVLSRWFNLLAVLLLFSFDGHHMIIQTIVESFRTIPMGGFFLKHLTYSRMVALSGYLFVIALKIAAPVLIVLMLMNVALGLIAKFSPQINILTTSFPLTIFLGLLFMGFSVSVWGAATGQFLMQLMEYLRVITG</sequence>
<keyword evidence="12" id="KW-1185">Reference proteome</keyword>
<dbReference type="GO" id="GO:0006605">
    <property type="term" value="P:protein targeting"/>
    <property type="evidence" value="ECO:0007669"/>
    <property type="project" value="UniProtKB-UniRule"/>
</dbReference>
<proteinExistence type="inferred from homology"/>
<keyword evidence="5 10" id="KW-0812">Transmembrane</keyword>
<feature type="transmembrane region" description="Helical" evidence="10">
    <location>
        <begin position="217"/>
        <end position="239"/>
    </location>
</feature>
<gene>
    <name evidence="11" type="ORF">DAMNIGENAA_10060</name>
</gene>
<evidence type="ECO:0000313" key="11">
    <source>
        <dbReference type="EMBL" id="GLI33573.1"/>
    </source>
</evidence>
<comment type="function">
    <text evidence="1 10">Role in flagellar biosynthesis.</text>
</comment>
<evidence type="ECO:0000256" key="2">
    <source>
        <dbReference type="ARBA" id="ARBA00009772"/>
    </source>
</evidence>
<feature type="transmembrane region" description="Helical" evidence="10">
    <location>
        <begin position="172"/>
        <end position="205"/>
    </location>
</feature>